<dbReference type="OrthoDB" id="340432at2759"/>
<proteinExistence type="predicted"/>
<evidence type="ECO:0000313" key="1">
    <source>
        <dbReference type="EMBL" id="GBP65620.1"/>
    </source>
</evidence>
<keyword evidence="2" id="KW-1185">Reference proteome</keyword>
<dbReference type="InterPro" id="IPR008491">
    <property type="entry name" value="CDK5RAP3"/>
</dbReference>
<reference evidence="1 2" key="1">
    <citation type="journal article" date="2019" name="Commun. Biol.">
        <title>The bagworm genome reveals a unique fibroin gene that provides high tensile strength.</title>
        <authorList>
            <person name="Kono N."/>
            <person name="Nakamura H."/>
            <person name="Ohtoshi R."/>
            <person name="Tomita M."/>
            <person name="Numata K."/>
            <person name="Arakawa K."/>
        </authorList>
    </citation>
    <scope>NUCLEOTIDE SEQUENCE [LARGE SCALE GENOMIC DNA]</scope>
</reference>
<protein>
    <submittedName>
        <fullName evidence="1">Uncharacterized protein</fullName>
    </submittedName>
</protein>
<dbReference type="Proteomes" id="UP000299102">
    <property type="component" value="Unassembled WGS sequence"/>
</dbReference>
<dbReference type="Pfam" id="PF05600">
    <property type="entry name" value="CDK5RAP3"/>
    <property type="match status" value="1"/>
</dbReference>
<sequence length="127" mass="13830">MLEDTFTLLQDLPSESEAALSGMLGAVHDAHDQLAAPHVAHLHNVKHSPRYVDVLTSQLKQKLVLSERSARAAAVAEERRAAALERATQMRPVLARLVEHSKLLQADVFSVAALGVGDVGDRRRPRA</sequence>
<dbReference type="AlphaFoldDB" id="A0A4C1XR34"/>
<organism evidence="1 2">
    <name type="scientific">Eumeta variegata</name>
    <name type="common">Bagworm moth</name>
    <name type="synonym">Eumeta japonica</name>
    <dbReference type="NCBI Taxonomy" id="151549"/>
    <lineage>
        <taxon>Eukaryota</taxon>
        <taxon>Metazoa</taxon>
        <taxon>Ecdysozoa</taxon>
        <taxon>Arthropoda</taxon>
        <taxon>Hexapoda</taxon>
        <taxon>Insecta</taxon>
        <taxon>Pterygota</taxon>
        <taxon>Neoptera</taxon>
        <taxon>Endopterygota</taxon>
        <taxon>Lepidoptera</taxon>
        <taxon>Glossata</taxon>
        <taxon>Ditrysia</taxon>
        <taxon>Tineoidea</taxon>
        <taxon>Psychidae</taxon>
        <taxon>Oiketicinae</taxon>
        <taxon>Eumeta</taxon>
    </lineage>
</organism>
<gene>
    <name evidence="1" type="ORF">EVAR_47225_1</name>
</gene>
<name>A0A4C1XR34_EUMVA</name>
<accession>A0A4C1XR34</accession>
<comment type="caution">
    <text evidence="1">The sequence shown here is derived from an EMBL/GenBank/DDBJ whole genome shotgun (WGS) entry which is preliminary data.</text>
</comment>
<evidence type="ECO:0000313" key="2">
    <source>
        <dbReference type="Proteomes" id="UP000299102"/>
    </source>
</evidence>
<dbReference type="EMBL" id="BGZK01000934">
    <property type="protein sequence ID" value="GBP65620.1"/>
    <property type="molecule type" value="Genomic_DNA"/>
</dbReference>
<dbReference type="STRING" id="151549.A0A4C1XR34"/>